<dbReference type="InterPro" id="IPR036789">
    <property type="entry name" value="Ribosomal_uL6-like_a/b-dom_sf"/>
</dbReference>
<comment type="similarity">
    <text evidence="1">Belongs to the universal ribosomal protein uL6 family.</text>
</comment>
<organism evidence="4 5">
    <name type="scientific">Solanum verrucosum</name>
    <dbReference type="NCBI Taxonomy" id="315347"/>
    <lineage>
        <taxon>Eukaryota</taxon>
        <taxon>Viridiplantae</taxon>
        <taxon>Streptophyta</taxon>
        <taxon>Embryophyta</taxon>
        <taxon>Tracheophyta</taxon>
        <taxon>Spermatophyta</taxon>
        <taxon>Magnoliopsida</taxon>
        <taxon>eudicotyledons</taxon>
        <taxon>Gunneridae</taxon>
        <taxon>Pentapetalae</taxon>
        <taxon>asterids</taxon>
        <taxon>lamiids</taxon>
        <taxon>Solanales</taxon>
        <taxon>Solanaceae</taxon>
        <taxon>Solanoideae</taxon>
        <taxon>Solaneae</taxon>
        <taxon>Solanum</taxon>
    </lineage>
</organism>
<keyword evidence="5" id="KW-1185">Reference proteome</keyword>
<feature type="non-terminal residue" evidence="4">
    <location>
        <position position="1"/>
    </location>
</feature>
<evidence type="ECO:0000313" key="5">
    <source>
        <dbReference type="Proteomes" id="UP001234989"/>
    </source>
</evidence>
<protein>
    <submittedName>
        <fullName evidence="4">Uncharacterized protein</fullName>
    </submittedName>
</protein>
<dbReference type="PANTHER" id="PTHR11655">
    <property type="entry name" value="60S/50S RIBOSOMAL PROTEIN L6/L9"/>
    <property type="match status" value="1"/>
</dbReference>
<dbReference type="InterPro" id="IPR000702">
    <property type="entry name" value="Ribosomal_uL6-like"/>
</dbReference>
<accession>A0AAF0Q2G6</accession>
<evidence type="ECO:0000256" key="1">
    <source>
        <dbReference type="ARBA" id="ARBA00009356"/>
    </source>
</evidence>
<evidence type="ECO:0000256" key="2">
    <source>
        <dbReference type="ARBA" id="ARBA00022980"/>
    </source>
</evidence>
<keyword evidence="2" id="KW-0689">Ribosomal protein</keyword>
<proteinExistence type="inferred from homology"/>
<dbReference type="PANTHER" id="PTHR11655:SF17">
    <property type="entry name" value="RIBOSOMAL PROTEIN L6-RELATED"/>
    <property type="match status" value="1"/>
</dbReference>
<dbReference type="GO" id="GO:0003735">
    <property type="term" value="F:structural constituent of ribosome"/>
    <property type="evidence" value="ECO:0007669"/>
    <property type="project" value="InterPro"/>
</dbReference>
<dbReference type="AlphaFoldDB" id="A0AAF0Q2G6"/>
<dbReference type="EMBL" id="CP133613">
    <property type="protein sequence ID" value="WMV13605.1"/>
    <property type="molecule type" value="Genomic_DNA"/>
</dbReference>
<keyword evidence="3" id="KW-0687">Ribonucleoprotein</keyword>
<dbReference type="GO" id="GO:0019843">
    <property type="term" value="F:rRNA binding"/>
    <property type="evidence" value="ECO:0007669"/>
    <property type="project" value="InterPro"/>
</dbReference>
<reference evidence="4" key="1">
    <citation type="submission" date="2023-08" db="EMBL/GenBank/DDBJ databases">
        <title>A de novo genome assembly of Solanum verrucosum Schlechtendal, a Mexican diploid species geographically isolated from the other diploid A-genome species in potato relatives.</title>
        <authorList>
            <person name="Hosaka K."/>
        </authorList>
    </citation>
    <scope>NUCLEOTIDE SEQUENCE</scope>
    <source>
        <tissue evidence="4">Young leaves</tissue>
    </source>
</reference>
<dbReference type="GO" id="GO:0006412">
    <property type="term" value="P:translation"/>
    <property type="evidence" value="ECO:0007669"/>
    <property type="project" value="InterPro"/>
</dbReference>
<evidence type="ECO:0000256" key="3">
    <source>
        <dbReference type="ARBA" id="ARBA00023274"/>
    </source>
</evidence>
<dbReference type="GO" id="GO:1990904">
    <property type="term" value="C:ribonucleoprotein complex"/>
    <property type="evidence" value="ECO:0007669"/>
    <property type="project" value="UniProtKB-KW"/>
</dbReference>
<gene>
    <name evidence="4" type="ORF">MTR67_006990</name>
</gene>
<evidence type="ECO:0000313" key="4">
    <source>
        <dbReference type="EMBL" id="WMV13605.1"/>
    </source>
</evidence>
<name>A0AAF0Q2G6_SOLVR</name>
<dbReference type="GO" id="GO:0005840">
    <property type="term" value="C:ribosome"/>
    <property type="evidence" value="ECO:0007669"/>
    <property type="project" value="UniProtKB-KW"/>
</dbReference>
<dbReference type="Gene3D" id="3.90.930.12">
    <property type="entry name" value="Ribosomal protein L6, alpha-beta domain"/>
    <property type="match status" value="1"/>
</dbReference>
<dbReference type="Proteomes" id="UP001234989">
    <property type="component" value="Chromosome 2"/>
</dbReference>
<dbReference type="SUPFAM" id="SSF56053">
    <property type="entry name" value="Ribosomal protein L6"/>
    <property type="match status" value="1"/>
</dbReference>
<sequence>IKAKFRCFLKIIGIDFKAKAKFHGRLYTSSLGCSYEVELTVPSAVYMFCFKPNIICCAKIDKEKVH</sequence>